<dbReference type="InterPro" id="IPR048342">
    <property type="entry name" value="DUF1285_C"/>
</dbReference>
<dbReference type="Pfam" id="PF06938">
    <property type="entry name" value="DUF1285_N"/>
    <property type="match status" value="1"/>
</dbReference>
<dbReference type="Proteomes" id="UP000566324">
    <property type="component" value="Unassembled WGS sequence"/>
</dbReference>
<evidence type="ECO:0000259" key="2">
    <source>
        <dbReference type="Pfam" id="PF21028"/>
    </source>
</evidence>
<dbReference type="Gene3D" id="2.30.270.10">
    <property type="entry name" value="duf1285 protein"/>
    <property type="match status" value="1"/>
</dbReference>
<dbReference type="InterPro" id="IPR010707">
    <property type="entry name" value="DUF1285"/>
</dbReference>
<evidence type="ECO:0008006" key="5">
    <source>
        <dbReference type="Google" id="ProtNLM"/>
    </source>
</evidence>
<dbReference type="EMBL" id="JACHNZ010000006">
    <property type="protein sequence ID" value="MBB4631155.1"/>
    <property type="molecule type" value="Genomic_DNA"/>
</dbReference>
<evidence type="ECO:0000259" key="1">
    <source>
        <dbReference type="Pfam" id="PF06938"/>
    </source>
</evidence>
<dbReference type="Gene3D" id="3.10.540.10">
    <property type="entry name" value="duf1285 like domain"/>
    <property type="match status" value="1"/>
</dbReference>
<dbReference type="PIRSF" id="PIRSF029557">
    <property type="entry name" value="UCP029557"/>
    <property type="match status" value="1"/>
</dbReference>
<keyword evidence="4" id="KW-1185">Reference proteome</keyword>
<comment type="caution">
    <text evidence="3">The sequence shown here is derived from an EMBL/GenBank/DDBJ whole genome shotgun (WGS) entry which is preliminary data.</text>
</comment>
<gene>
    <name evidence="3" type="ORF">GGQ98_000762</name>
</gene>
<evidence type="ECO:0000313" key="3">
    <source>
        <dbReference type="EMBL" id="MBB4631155.1"/>
    </source>
</evidence>
<dbReference type="RefSeq" id="WP_184065321.1">
    <property type="nucleotide sequence ID" value="NZ_JACHNZ010000006.1"/>
</dbReference>
<proteinExistence type="predicted"/>
<name>A0A7W7B1B4_9SPHN</name>
<organism evidence="3 4">
    <name type="scientific">Sphingosinicella soli</name>
    <dbReference type="NCBI Taxonomy" id="333708"/>
    <lineage>
        <taxon>Bacteria</taxon>
        <taxon>Pseudomonadati</taxon>
        <taxon>Pseudomonadota</taxon>
        <taxon>Alphaproteobacteria</taxon>
        <taxon>Sphingomonadales</taxon>
        <taxon>Sphingosinicellaceae</taxon>
        <taxon>Sphingosinicella</taxon>
    </lineage>
</organism>
<dbReference type="AlphaFoldDB" id="A0A7W7B1B4"/>
<dbReference type="InterPro" id="IPR023361">
    <property type="entry name" value="DUF1285_beta_roll_sf"/>
</dbReference>
<reference evidence="3 4" key="1">
    <citation type="submission" date="2020-08" db="EMBL/GenBank/DDBJ databases">
        <title>Genomic Encyclopedia of Type Strains, Phase IV (KMG-IV): sequencing the most valuable type-strain genomes for metagenomic binning, comparative biology and taxonomic classification.</title>
        <authorList>
            <person name="Goeker M."/>
        </authorList>
    </citation>
    <scope>NUCLEOTIDE SEQUENCE [LARGE SCALE GENOMIC DNA]</scope>
    <source>
        <strain evidence="3 4">DSM 17328</strain>
    </source>
</reference>
<protein>
    <recommendedName>
        <fullName evidence="5">DUF1285 domain-containing protein</fullName>
    </recommendedName>
</protein>
<evidence type="ECO:0000313" key="4">
    <source>
        <dbReference type="Proteomes" id="UP000566324"/>
    </source>
</evidence>
<dbReference type="InterPro" id="IPR048341">
    <property type="entry name" value="DUF1285_N"/>
</dbReference>
<sequence>MIDTRATLDIPATLAEIAQAAAERTLPPVESWHPERTGDSEMRIAREGTWFHQDAPIPRPEMVRLFSTILRREPDGAHVLVTPAEKLTILVEDAAFIAVAVASEGEGEARRLGFTLNTGDPVIAGPGHAIFLRDEAPYLHVRAGLEARIARPVYYELADIAIAEGRDPAGVWSEGAYFPLIDA</sequence>
<dbReference type="Pfam" id="PF21028">
    <property type="entry name" value="DUF1285_C"/>
    <property type="match status" value="1"/>
</dbReference>
<accession>A0A7W7B1B4</accession>
<feature type="domain" description="DUF1285" evidence="2">
    <location>
        <begin position="95"/>
        <end position="180"/>
    </location>
</feature>
<feature type="domain" description="DUF1285" evidence="1">
    <location>
        <begin position="27"/>
        <end position="94"/>
    </location>
</feature>